<dbReference type="RefSeq" id="WP_152716232.1">
    <property type="nucleotide sequence ID" value="NZ_VOSJ01000243.1"/>
</dbReference>
<accession>A0A5N7MQX0</accession>
<proteinExistence type="predicted"/>
<reference evidence="1 2" key="1">
    <citation type="journal article" date="2019" name="Syst. Appl. Microbiol.">
        <title>Microvirga tunisiensis sp. nov., a root nodule symbiotic bacterium isolated from Lupinus micranthus and L. luteus grown in Northern Tunisia.</title>
        <authorList>
            <person name="Msaddak A."/>
            <person name="Rejili M."/>
            <person name="Duran D."/>
            <person name="Mars M."/>
            <person name="Palacios J.M."/>
            <person name="Ruiz-Argueso T."/>
            <person name="Rey L."/>
            <person name="Imperial J."/>
        </authorList>
    </citation>
    <scope>NUCLEOTIDE SEQUENCE [LARGE SCALE GENOMIC DNA]</scope>
    <source>
        <strain evidence="1 2">Lmie10</strain>
    </source>
</reference>
<name>A0A5N7MQX0_9HYPH</name>
<sequence>MATKETSGEAKRIRATLRHFERRKNAAVAGSHLPTEVELLAGMPFLGADIQRDMQAFAERLMPRLQRQADHAPTLISQWSFIA</sequence>
<keyword evidence="2" id="KW-1185">Reference proteome</keyword>
<gene>
    <name evidence="1" type="ORF">FS320_31025</name>
</gene>
<evidence type="ECO:0000313" key="2">
    <source>
        <dbReference type="Proteomes" id="UP000403266"/>
    </source>
</evidence>
<organism evidence="1 2">
    <name type="scientific">Microvirga tunisiensis</name>
    <dbReference type="NCBI Taxonomy" id="2108360"/>
    <lineage>
        <taxon>Bacteria</taxon>
        <taxon>Pseudomonadati</taxon>
        <taxon>Pseudomonadota</taxon>
        <taxon>Alphaproteobacteria</taxon>
        <taxon>Hyphomicrobiales</taxon>
        <taxon>Methylobacteriaceae</taxon>
        <taxon>Microvirga</taxon>
    </lineage>
</organism>
<protein>
    <submittedName>
        <fullName evidence="1">Uncharacterized protein</fullName>
    </submittedName>
</protein>
<evidence type="ECO:0000313" key="1">
    <source>
        <dbReference type="EMBL" id="MPR29407.1"/>
    </source>
</evidence>
<comment type="caution">
    <text evidence="1">The sequence shown here is derived from an EMBL/GenBank/DDBJ whole genome shotgun (WGS) entry which is preliminary data.</text>
</comment>
<dbReference type="Proteomes" id="UP000403266">
    <property type="component" value="Unassembled WGS sequence"/>
</dbReference>
<dbReference type="EMBL" id="VOSK01000227">
    <property type="protein sequence ID" value="MPR29407.1"/>
    <property type="molecule type" value="Genomic_DNA"/>
</dbReference>
<dbReference type="AlphaFoldDB" id="A0A5N7MQX0"/>